<dbReference type="PROSITE" id="PS00678">
    <property type="entry name" value="WD_REPEATS_1"/>
    <property type="match status" value="1"/>
</dbReference>
<organism evidence="8 9">
    <name type="scientific">Ascodesmis nigricans</name>
    <dbReference type="NCBI Taxonomy" id="341454"/>
    <lineage>
        <taxon>Eukaryota</taxon>
        <taxon>Fungi</taxon>
        <taxon>Dikarya</taxon>
        <taxon>Ascomycota</taxon>
        <taxon>Pezizomycotina</taxon>
        <taxon>Pezizomycetes</taxon>
        <taxon>Pezizales</taxon>
        <taxon>Ascodesmidaceae</taxon>
        <taxon>Ascodesmis</taxon>
    </lineage>
</organism>
<keyword evidence="1 7" id="KW-0853">WD repeat</keyword>
<evidence type="ECO:0000256" key="2">
    <source>
        <dbReference type="ARBA" id="ARBA00022737"/>
    </source>
</evidence>
<evidence type="ECO:0000256" key="7">
    <source>
        <dbReference type="PROSITE-ProRule" id="PRU00221"/>
    </source>
</evidence>
<sequence length="455" mass="49682">SSAPPPPTPVYILRGHNSQIHSLTFSPRNTHLLSGDSDGYIIIWSLSSRRPTGVWKAHDGGILKVAVWEDPAVKGRGKGFLDGGVRIVTHAREHKLCVWRLPSLAEGETGLDVRMPLEVSGFGGAGGKGTIELRRPWLVACLLVNTLNFCGFGSFSGHDRETKEDSWGPQLLLALPSAADSESIDIMTIPSSRRLYRSIKPPLSSLPPLAASSANPERKTGMAMCLSLHHFRTHSHPAPEHLLLIAGYESGELVVYTTLLSRETLDAGVQLAGDNWTVVYTARPHSQPVLSLASTIENGVLKVYTTSADSLLSRNEIPLSGLAVKQPERLNGKEVVSDTRHLGQQSVMLRSDGKLLTAAGWDGRVRVYAAKGKMRELAVLKWHEKGCYAAAFASVDEAIEDQEGVDMVADAKEMILRGSGVKVESRELARERRETRRHWVAAGDKDGKVSLWEVY</sequence>
<dbReference type="InterPro" id="IPR001680">
    <property type="entry name" value="WD40_rpt"/>
</dbReference>
<dbReference type="PROSITE" id="PS50294">
    <property type="entry name" value="WD_REPEATS_REGION"/>
    <property type="match status" value="1"/>
</dbReference>
<dbReference type="PROSITE" id="PS50082">
    <property type="entry name" value="WD_REPEATS_2"/>
    <property type="match status" value="1"/>
</dbReference>
<dbReference type="InterPro" id="IPR019775">
    <property type="entry name" value="WD40_repeat_CS"/>
</dbReference>
<comment type="function">
    <text evidence="3">Component of the ASTRA complex involved in chromatin remodeling.</text>
</comment>
<feature type="non-terminal residue" evidence="8">
    <location>
        <position position="1"/>
    </location>
</feature>
<proteinExistence type="inferred from homology"/>
<dbReference type="AlphaFoldDB" id="A0A4S2N6P2"/>
<reference evidence="8 9" key="1">
    <citation type="submission" date="2019-04" db="EMBL/GenBank/DDBJ databases">
        <title>Comparative genomics and transcriptomics to analyze fruiting body development in filamentous ascomycetes.</title>
        <authorList>
            <consortium name="DOE Joint Genome Institute"/>
            <person name="Lutkenhaus R."/>
            <person name="Traeger S."/>
            <person name="Breuer J."/>
            <person name="Kuo A."/>
            <person name="Lipzen A."/>
            <person name="Pangilinan J."/>
            <person name="Dilworth D."/>
            <person name="Sandor L."/>
            <person name="Poggeler S."/>
            <person name="Barry K."/>
            <person name="Grigoriev I.V."/>
            <person name="Nowrousian M."/>
        </authorList>
    </citation>
    <scope>NUCLEOTIDE SEQUENCE [LARGE SCALE GENOMIC DNA]</scope>
    <source>
        <strain evidence="8 9">CBS 389.68</strain>
    </source>
</reference>
<dbReference type="PANTHER" id="PTHR19854">
    <property type="entry name" value="TRANSDUCIN BETA-LIKE 3"/>
    <property type="match status" value="1"/>
</dbReference>
<comment type="similarity">
    <text evidence="4">Belongs to the WD repeat ASA1 family.</text>
</comment>
<dbReference type="Gene3D" id="2.130.10.10">
    <property type="entry name" value="YVTN repeat-like/Quinoprotein amine dehydrogenase"/>
    <property type="match status" value="2"/>
</dbReference>
<dbReference type="Pfam" id="PF00400">
    <property type="entry name" value="WD40"/>
    <property type="match status" value="1"/>
</dbReference>
<protein>
    <recommendedName>
        <fullName evidence="6">ASTRA-associated protein 1</fullName>
    </recommendedName>
</protein>
<comment type="subunit">
    <text evidence="5">Component of the ASTRA chromatin remodeling machinery complex.</text>
</comment>
<evidence type="ECO:0000256" key="5">
    <source>
        <dbReference type="ARBA" id="ARBA00038749"/>
    </source>
</evidence>
<dbReference type="SUPFAM" id="SSF50978">
    <property type="entry name" value="WD40 repeat-like"/>
    <property type="match status" value="1"/>
</dbReference>
<dbReference type="PANTHER" id="PTHR19854:SF1">
    <property type="entry name" value="GUANINE NUCLEOTIDE-BINDING PROTEIN SUBUNIT BETA-LIKE PROTEIN 1"/>
    <property type="match status" value="1"/>
</dbReference>
<evidence type="ECO:0000256" key="6">
    <source>
        <dbReference type="ARBA" id="ARBA00040563"/>
    </source>
</evidence>
<dbReference type="EMBL" id="ML220112">
    <property type="protein sequence ID" value="TGZ84836.1"/>
    <property type="molecule type" value="Genomic_DNA"/>
</dbReference>
<evidence type="ECO:0000313" key="8">
    <source>
        <dbReference type="EMBL" id="TGZ84836.1"/>
    </source>
</evidence>
<dbReference type="SMART" id="SM00320">
    <property type="entry name" value="WD40"/>
    <property type="match status" value="4"/>
</dbReference>
<keyword evidence="9" id="KW-1185">Reference proteome</keyword>
<feature type="non-terminal residue" evidence="8">
    <location>
        <position position="455"/>
    </location>
</feature>
<dbReference type="InParanoid" id="A0A4S2N6P2"/>
<evidence type="ECO:0000256" key="3">
    <source>
        <dbReference type="ARBA" id="ARBA00037338"/>
    </source>
</evidence>
<evidence type="ECO:0000256" key="4">
    <source>
        <dbReference type="ARBA" id="ARBA00037931"/>
    </source>
</evidence>
<dbReference type="OrthoDB" id="7668193at2759"/>
<dbReference type="InterPro" id="IPR036322">
    <property type="entry name" value="WD40_repeat_dom_sf"/>
</dbReference>
<dbReference type="STRING" id="341454.A0A4S2N6P2"/>
<evidence type="ECO:0000313" key="9">
    <source>
        <dbReference type="Proteomes" id="UP000298138"/>
    </source>
</evidence>
<dbReference type="Proteomes" id="UP000298138">
    <property type="component" value="Unassembled WGS sequence"/>
</dbReference>
<evidence type="ECO:0000256" key="1">
    <source>
        <dbReference type="ARBA" id="ARBA00022574"/>
    </source>
</evidence>
<accession>A0A4S2N6P2</accession>
<keyword evidence="2" id="KW-0677">Repeat</keyword>
<dbReference type="InterPro" id="IPR015943">
    <property type="entry name" value="WD40/YVTN_repeat-like_dom_sf"/>
</dbReference>
<gene>
    <name evidence="8" type="ORF">EX30DRAFT_299395</name>
</gene>
<name>A0A4S2N6P2_9PEZI</name>
<feature type="repeat" description="WD" evidence="7">
    <location>
        <begin position="13"/>
        <end position="54"/>
    </location>
</feature>